<evidence type="ECO:0000256" key="11">
    <source>
        <dbReference type="ARBA" id="ARBA00022692"/>
    </source>
</evidence>
<feature type="transmembrane region" description="Helical" evidence="19">
    <location>
        <begin position="186"/>
        <end position="207"/>
    </location>
</feature>
<keyword evidence="13 19" id="KW-1133">Transmembrane helix</keyword>
<evidence type="ECO:0000256" key="5">
    <source>
        <dbReference type="ARBA" id="ARBA00010185"/>
    </source>
</evidence>
<evidence type="ECO:0000256" key="18">
    <source>
        <dbReference type="RuleBase" id="RU003938"/>
    </source>
</evidence>
<name>A0A840UWB8_9FIRM</name>
<dbReference type="Proteomes" id="UP000559117">
    <property type="component" value="Unassembled WGS sequence"/>
</dbReference>
<evidence type="ECO:0000256" key="3">
    <source>
        <dbReference type="ARBA" id="ARBA00005119"/>
    </source>
</evidence>
<evidence type="ECO:0000256" key="7">
    <source>
        <dbReference type="ARBA" id="ARBA00019373"/>
    </source>
</evidence>
<proteinExistence type="inferred from homology"/>
<dbReference type="GO" id="GO:0004605">
    <property type="term" value="F:phosphatidate cytidylyltransferase activity"/>
    <property type="evidence" value="ECO:0007669"/>
    <property type="project" value="UniProtKB-EC"/>
</dbReference>
<dbReference type="GO" id="GO:0016024">
    <property type="term" value="P:CDP-diacylglycerol biosynthetic process"/>
    <property type="evidence" value="ECO:0007669"/>
    <property type="project" value="UniProtKB-UniPathway"/>
</dbReference>
<keyword evidence="15 19" id="KW-0472">Membrane</keyword>
<dbReference type="PANTHER" id="PTHR46382">
    <property type="entry name" value="PHOSPHATIDATE CYTIDYLYLTRANSFERASE"/>
    <property type="match status" value="1"/>
</dbReference>
<comment type="pathway">
    <text evidence="3 18">Phospholipid metabolism; CDP-diacylglycerol biosynthesis; CDP-diacylglycerol from sn-glycerol 3-phosphate: step 3/3.</text>
</comment>
<evidence type="ECO:0000256" key="14">
    <source>
        <dbReference type="ARBA" id="ARBA00023098"/>
    </source>
</evidence>
<evidence type="ECO:0000256" key="6">
    <source>
        <dbReference type="ARBA" id="ARBA00012487"/>
    </source>
</evidence>
<dbReference type="Pfam" id="PF01148">
    <property type="entry name" value="CTP_transf_1"/>
    <property type="match status" value="1"/>
</dbReference>
<evidence type="ECO:0000256" key="12">
    <source>
        <dbReference type="ARBA" id="ARBA00022695"/>
    </source>
</evidence>
<evidence type="ECO:0000256" key="17">
    <source>
        <dbReference type="ARBA" id="ARBA00023264"/>
    </source>
</evidence>
<sequence>MLTRIVSGIVGIAITFFLIMTGGVLFTLCLAVLAALGWLEYVRAFKNKQLNISLYLGMLAVICLTLSGSIIIDNMPVSFFMPVMTIIVIVFLIKMVLYHEKFSPVQAAVTLMGIFYIGNGFYYLLQMRLGLISDYATPQGLSLGCALLWLTLIGTWASDTFAYFSGYLLGRHKLCPQVSPKKTVEGLIGGIIGTVCAVGVAGAYFGFAVWPMFILGAMIAIIATIGDLAESIIKRYTGIKDSGNLIPGHGGVLDRFDSLLFTAPFVYYFYVFLHKYFIQ</sequence>
<evidence type="ECO:0000256" key="10">
    <source>
        <dbReference type="ARBA" id="ARBA00022679"/>
    </source>
</evidence>
<evidence type="ECO:0000313" key="20">
    <source>
        <dbReference type="EMBL" id="MBB5337183.1"/>
    </source>
</evidence>
<keyword evidence="10 18" id="KW-0808">Transferase</keyword>
<dbReference type="AlphaFoldDB" id="A0A840UWB8"/>
<feature type="transmembrane region" description="Helical" evidence="19">
    <location>
        <begin position="78"/>
        <end position="98"/>
    </location>
</feature>
<gene>
    <name evidence="20" type="ORF">HNR32_002340</name>
</gene>
<keyword evidence="21" id="KW-1185">Reference proteome</keyword>
<dbReference type="EMBL" id="JACHFH010000036">
    <property type="protein sequence ID" value="MBB5337183.1"/>
    <property type="molecule type" value="Genomic_DNA"/>
</dbReference>
<keyword evidence="12 18" id="KW-0548">Nucleotidyltransferase</keyword>
<dbReference type="EC" id="2.7.7.41" evidence="6 18"/>
<comment type="subcellular location">
    <subcellularLocation>
        <location evidence="2">Cell membrane</location>
        <topology evidence="2">Multi-pass membrane protein</topology>
    </subcellularLocation>
</comment>
<comment type="pathway">
    <text evidence="4">Lipid metabolism.</text>
</comment>
<evidence type="ECO:0000256" key="15">
    <source>
        <dbReference type="ARBA" id="ARBA00023136"/>
    </source>
</evidence>
<comment type="caution">
    <text evidence="20">The sequence shown here is derived from an EMBL/GenBank/DDBJ whole genome shotgun (WGS) entry which is preliminary data.</text>
</comment>
<evidence type="ECO:0000256" key="13">
    <source>
        <dbReference type="ARBA" id="ARBA00022989"/>
    </source>
</evidence>
<keyword evidence="9" id="KW-0444">Lipid biosynthesis</keyword>
<feature type="transmembrane region" description="Helical" evidence="19">
    <location>
        <begin position="105"/>
        <end position="125"/>
    </location>
</feature>
<evidence type="ECO:0000256" key="19">
    <source>
        <dbReference type="SAM" id="Phobius"/>
    </source>
</evidence>
<keyword evidence="14" id="KW-0443">Lipid metabolism</keyword>
<evidence type="ECO:0000256" key="16">
    <source>
        <dbReference type="ARBA" id="ARBA00023209"/>
    </source>
</evidence>
<feature type="transmembrane region" description="Helical" evidence="19">
    <location>
        <begin position="213"/>
        <end position="233"/>
    </location>
</feature>
<dbReference type="PANTHER" id="PTHR46382:SF1">
    <property type="entry name" value="PHOSPHATIDATE CYTIDYLYLTRANSFERASE"/>
    <property type="match status" value="1"/>
</dbReference>
<keyword evidence="8" id="KW-1003">Cell membrane</keyword>
<accession>A0A840UWB8</accession>
<evidence type="ECO:0000256" key="1">
    <source>
        <dbReference type="ARBA" id="ARBA00001698"/>
    </source>
</evidence>
<evidence type="ECO:0000256" key="9">
    <source>
        <dbReference type="ARBA" id="ARBA00022516"/>
    </source>
</evidence>
<feature type="transmembrane region" description="Helical" evidence="19">
    <location>
        <begin position="140"/>
        <end position="165"/>
    </location>
</feature>
<reference evidence="20 21" key="1">
    <citation type="submission" date="2020-08" db="EMBL/GenBank/DDBJ databases">
        <title>Genomic Encyclopedia of Type Strains, Phase IV (KMG-IV): sequencing the most valuable type-strain genomes for metagenomic binning, comparative biology and taxonomic classification.</title>
        <authorList>
            <person name="Goeker M."/>
        </authorList>
    </citation>
    <scope>NUCLEOTIDE SEQUENCE [LARGE SCALE GENOMIC DNA]</scope>
    <source>
        <strain evidence="20 21">DSM 24661</strain>
    </source>
</reference>
<feature type="transmembrane region" description="Helical" evidence="19">
    <location>
        <begin position="51"/>
        <end position="72"/>
    </location>
</feature>
<keyword evidence="17" id="KW-1208">Phospholipid metabolism</keyword>
<dbReference type="PROSITE" id="PS01315">
    <property type="entry name" value="CDS"/>
    <property type="match status" value="1"/>
</dbReference>
<evidence type="ECO:0000256" key="4">
    <source>
        <dbReference type="ARBA" id="ARBA00005189"/>
    </source>
</evidence>
<organism evidence="20 21">
    <name type="scientific">Pectinatus brassicae</name>
    <dbReference type="NCBI Taxonomy" id="862415"/>
    <lineage>
        <taxon>Bacteria</taxon>
        <taxon>Bacillati</taxon>
        <taxon>Bacillota</taxon>
        <taxon>Negativicutes</taxon>
        <taxon>Selenomonadales</taxon>
        <taxon>Selenomonadaceae</taxon>
        <taxon>Pectinatus</taxon>
    </lineage>
</organism>
<feature type="transmembrane region" description="Helical" evidence="19">
    <location>
        <begin position="259"/>
        <end position="278"/>
    </location>
</feature>
<evidence type="ECO:0000313" key="21">
    <source>
        <dbReference type="Proteomes" id="UP000559117"/>
    </source>
</evidence>
<dbReference type="UniPathway" id="UPA00557">
    <property type="reaction ID" value="UER00614"/>
</dbReference>
<dbReference type="RefSeq" id="WP_183862792.1">
    <property type="nucleotide sequence ID" value="NZ_JACHFH010000036.1"/>
</dbReference>
<comment type="catalytic activity">
    <reaction evidence="1 18">
        <text>a 1,2-diacyl-sn-glycero-3-phosphate + CTP + H(+) = a CDP-1,2-diacyl-sn-glycerol + diphosphate</text>
        <dbReference type="Rhea" id="RHEA:16229"/>
        <dbReference type="ChEBI" id="CHEBI:15378"/>
        <dbReference type="ChEBI" id="CHEBI:33019"/>
        <dbReference type="ChEBI" id="CHEBI:37563"/>
        <dbReference type="ChEBI" id="CHEBI:58332"/>
        <dbReference type="ChEBI" id="CHEBI:58608"/>
        <dbReference type="EC" id="2.7.7.41"/>
    </reaction>
</comment>
<evidence type="ECO:0000256" key="2">
    <source>
        <dbReference type="ARBA" id="ARBA00004651"/>
    </source>
</evidence>
<keyword evidence="16" id="KW-0594">Phospholipid biosynthesis</keyword>
<dbReference type="InterPro" id="IPR000374">
    <property type="entry name" value="PC_trans"/>
</dbReference>
<feature type="transmembrane region" description="Helical" evidence="19">
    <location>
        <begin position="6"/>
        <end position="39"/>
    </location>
</feature>
<protein>
    <recommendedName>
        <fullName evidence="7 18">Phosphatidate cytidylyltransferase</fullName>
        <ecNumber evidence="6 18">2.7.7.41</ecNumber>
    </recommendedName>
</protein>
<keyword evidence="11 18" id="KW-0812">Transmembrane</keyword>
<dbReference type="GO" id="GO:0005886">
    <property type="term" value="C:plasma membrane"/>
    <property type="evidence" value="ECO:0007669"/>
    <property type="project" value="UniProtKB-SubCell"/>
</dbReference>
<comment type="similarity">
    <text evidence="5 18">Belongs to the CDS family.</text>
</comment>
<evidence type="ECO:0000256" key="8">
    <source>
        <dbReference type="ARBA" id="ARBA00022475"/>
    </source>
</evidence>